<accession>A0ABS2R4I2</accession>
<keyword evidence="1" id="KW-0472">Membrane</keyword>
<proteinExistence type="predicted"/>
<keyword evidence="1" id="KW-1133">Transmembrane helix</keyword>
<reference evidence="2 3" key="1">
    <citation type="submission" date="2021-01" db="EMBL/GenBank/DDBJ databases">
        <title>Genomic Encyclopedia of Type Strains, Phase IV (KMG-IV): sequencing the most valuable type-strain genomes for metagenomic binning, comparative biology and taxonomic classification.</title>
        <authorList>
            <person name="Goeker M."/>
        </authorList>
    </citation>
    <scope>NUCLEOTIDE SEQUENCE [LARGE SCALE GENOMIC DNA]</scope>
    <source>
        <strain evidence="2 3">DSM 105453</strain>
    </source>
</reference>
<organism evidence="2 3">
    <name type="scientific">Siminovitchia thermophila</name>
    <dbReference type="NCBI Taxonomy" id="1245522"/>
    <lineage>
        <taxon>Bacteria</taxon>
        <taxon>Bacillati</taxon>
        <taxon>Bacillota</taxon>
        <taxon>Bacilli</taxon>
        <taxon>Bacillales</taxon>
        <taxon>Bacillaceae</taxon>
        <taxon>Siminovitchia</taxon>
    </lineage>
</organism>
<name>A0ABS2R4I2_9BACI</name>
<evidence type="ECO:0000313" key="2">
    <source>
        <dbReference type="EMBL" id="MBM7713818.1"/>
    </source>
</evidence>
<feature type="transmembrane region" description="Helical" evidence="1">
    <location>
        <begin position="48"/>
        <end position="66"/>
    </location>
</feature>
<protein>
    <recommendedName>
        <fullName evidence="4">DUF5668 domain-containing protein</fullName>
    </recommendedName>
</protein>
<sequence>MKGEKIKLTFNVIISLIFVLICLVFFVSSTSDFVSVITEYIPINLMSYYWPLLFLLGVAYGVYIILKNNSKNPIYYFLSIIVICLCVPSLGYYSFIYYLVRAMGG</sequence>
<evidence type="ECO:0000313" key="3">
    <source>
        <dbReference type="Proteomes" id="UP000823485"/>
    </source>
</evidence>
<feature type="transmembrane region" description="Helical" evidence="1">
    <location>
        <begin position="73"/>
        <end position="100"/>
    </location>
</feature>
<keyword evidence="3" id="KW-1185">Reference proteome</keyword>
<comment type="caution">
    <text evidence="2">The sequence shown here is derived from an EMBL/GenBank/DDBJ whole genome shotgun (WGS) entry which is preliminary data.</text>
</comment>
<evidence type="ECO:0008006" key="4">
    <source>
        <dbReference type="Google" id="ProtNLM"/>
    </source>
</evidence>
<keyword evidence="1" id="KW-0812">Transmembrane</keyword>
<gene>
    <name evidence="2" type="ORF">JOC94_000788</name>
</gene>
<evidence type="ECO:0000256" key="1">
    <source>
        <dbReference type="SAM" id="Phobius"/>
    </source>
</evidence>
<dbReference type="Proteomes" id="UP000823485">
    <property type="component" value="Unassembled WGS sequence"/>
</dbReference>
<feature type="transmembrane region" description="Helical" evidence="1">
    <location>
        <begin position="9"/>
        <end position="28"/>
    </location>
</feature>
<dbReference type="EMBL" id="JAFBFH010000004">
    <property type="protein sequence ID" value="MBM7713818.1"/>
    <property type="molecule type" value="Genomic_DNA"/>
</dbReference>